<evidence type="ECO:0000259" key="8">
    <source>
        <dbReference type="Pfam" id="PF02687"/>
    </source>
</evidence>
<feature type="transmembrane region" description="Helical" evidence="7">
    <location>
        <begin position="259"/>
        <end position="278"/>
    </location>
</feature>
<dbReference type="GO" id="GO:0005886">
    <property type="term" value="C:plasma membrane"/>
    <property type="evidence" value="ECO:0007669"/>
    <property type="project" value="UniProtKB-SubCell"/>
</dbReference>
<proteinExistence type="predicted"/>
<comment type="subcellular location">
    <subcellularLocation>
        <location evidence="1">Cell membrane</location>
        <topology evidence="1">Multi-pass membrane protein</topology>
    </subcellularLocation>
</comment>
<dbReference type="AlphaFoldDB" id="A0A512PIT2"/>
<dbReference type="Proteomes" id="UP000321798">
    <property type="component" value="Unassembled WGS sequence"/>
</dbReference>
<feature type="domain" description="ABC3 transporter permease C-terminal" evidence="8">
    <location>
        <begin position="259"/>
        <end position="368"/>
    </location>
</feature>
<dbReference type="PANTHER" id="PTHR43738">
    <property type="entry name" value="ABC TRANSPORTER, MEMBRANE PROTEIN"/>
    <property type="match status" value="1"/>
</dbReference>
<dbReference type="EMBL" id="BKAL01000023">
    <property type="protein sequence ID" value="GEP71114.1"/>
    <property type="molecule type" value="Genomic_DNA"/>
</dbReference>
<protein>
    <submittedName>
        <fullName evidence="9">ABC transporter substrate-binding protein</fullName>
    </submittedName>
</protein>
<sequence length="376" mass="38318">MFLALRELAFARTRFGLMGAVIALIAVLMVLLSGLSSGLVVDGVSGLMRSPVEVVAFSEGTKADSAFTRSEVTTAQRDSWAARDDVADAELLGTSIVNAKNDDGTPVDLTLFGVDPSGFVAPDAADGRPLAAAGEAVLSSSARDEGVALGDVITLDRLGTELTVVGFTADQRTFGHVDIAYVPLPTWQEIHAGLLPGEQPDAGTYDVASVVAVRGVDGALPDLAAADAAAGTSARTITDAFDSSPGYTAELMTMQLIQVFLYAISALVVGAFFTLWTVQRTRELAVMRAIGASTGFLLRDGVLQAAIMLTAAVGVGVAVGLGLGSLLLGTGMPFALQTAPVAGGAALLLGLGLVGASIATVRIASIDPVTALGENR</sequence>
<feature type="transmembrane region" description="Helical" evidence="7">
    <location>
        <begin position="341"/>
        <end position="364"/>
    </location>
</feature>
<comment type="caution">
    <text evidence="9">The sequence shown here is derived from an EMBL/GenBank/DDBJ whole genome shotgun (WGS) entry which is preliminary data.</text>
</comment>
<dbReference type="RefSeq" id="WP_179561642.1">
    <property type="nucleotide sequence ID" value="NZ_BAABBJ010000017.1"/>
</dbReference>
<dbReference type="InterPro" id="IPR003838">
    <property type="entry name" value="ABC3_permease_C"/>
</dbReference>
<accession>A0A512PIT2</accession>
<name>A0A512PIT2_9CELL</name>
<evidence type="ECO:0000313" key="9">
    <source>
        <dbReference type="EMBL" id="GEP71114.1"/>
    </source>
</evidence>
<evidence type="ECO:0000256" key="2">
    <source>
        <dbReference type="ARBA" id="ARBA00022448"/>
    </source>
</evidence>
<keyword evidence="2" id="KW-0813">Transport</keyword>
<evidence type="ECO:0000313" key="10">
    <source>
        <dbReference type="Proteomes" id="UP000321798"/>
    </source>
</evidence>
<evidence type="ECO:0000256" key="5">
    <source>
        <dbReference type="ARBA" id="ARBA00022989"/>
    </source>
</evidence>
<evidence type="ECO:0000256" key="7">
    <source>
        <dbReference type="SAM" id="Phobius"/>
    </source>
</evidence>
<reference evidence="9 10" key="1">
    <citation type="submission" date="2019-07" db="EMBL/GenBank/DDBJ databases">
        <title>Whole genome shotgun sequence of Cellulomonas soli NBRC 109434.</title>
        <authorList>
            <person name="Hosoyama A."/>
            <person name="Uohara A."/>
            <person name="Ohji S."/>
            <person name="Ichikawa N."/>
        </authorList>
    </citation>
    <scope>NUCLEOTIDE SEQUENCE [LARGE SCALE GENOMIC DNA]</scope>
    <source>
        <strain evidence="9 10">NBRC 109434</strain>
    </source>
</reference>
<dbReference type="Pfam" id="PF02687">
    <property type="entry name" value="FtsX"/>
    <property type="match status" value="1"/>
</dbReference>
<keyword evidence="5 7" id="KW-1133">Transmembrane helix</keyword>
<keyword evidence="6 7" id="KW-0472">Membrane</keyword>
<dbReference type="PANTHER" id="PTHR43738:SF1">
    <property type="entry name" value="HEMIN TRANSPORT SYSTEM PERMEASE PROTEIN HRTB-RELATED"/>
    <property type="match status" value="1"/>
</dbReference>
<feature type="transmembrane region" description="Helical" evidence="7">
    <location>
        <begin position="305"/>
        <end position="329"/>
    </location>
</feature>
<feature type="transmembrane region" description="Helical" evidence="7">
    <location>
        <begin position="15"/>
        <end position="41"/>
    </location>
</feature>
<gene>
    <name evidence="9" type="ORF">CSO01_38290</name>
</gene>
<keyword evidence="4 7" id="KW-0812">Transmembrane</keyword>
<evidence type="ECO:0000256" key="3">
    <source>
        <dbReference type="ARBA" id="ARBA00022475"/>
    </source>
</evidence>
<organism evidence="9 10">
    <name type="scientific">Cellulomonas soli</name>
    <dbReference type="NCBI Taxonomy" id="931535"/>
    <lineage>
        <taxon>Bacteria</taxon>
        <taxon>Bacillati</taxon>
        <taxon>Actinomycetota</taxon>
        <taxon>Actinomycetes</taxon>
        <taxon>Micrococcales</taxon>
        <taxon>Cellulomonadaceae</taxon>
        <taxon>Cellulomonas</taxon>
    </lineage>
</organism>
<evidence type="ECO:0000256" key="4">
    <source>
        <dbReference type="ARBA" id="ARBA00022692"/>
    </source>
</evidence>
<dbReference type="InterPro" id="IPR051125">
    <property type="entry name" value="ABC-4/HrtB_transporter"/>
</dbReference>
<evidence type="ECO:0000256" key="6">
    <source>
        <dbReference type="ARBA" id="ARBA00023136"/>
    </source>
</evidence>
<evidence type="ECO:0000256" key="1">
    <source>
        <dbReference type="ARBA" id="ARBA00004651"/>
    </source>
</evidence>
<keyword evidence="10" id="KW-1185">Reference proteome</keyword>
<keyword evidence="3" id="KW-1003">Cell membrane</keyword>